<protein>
    <recommendedName>
        <fullName evidence="3">PDZ domain-containing protein</fullName>
    </recommendedName>
</protein>
<dbReference type="PANTHER" id="PTHR12820:SF0">
    <property type="entry name" value="VACUOLAR PROTEIN SORTING-ASSOCIATED PROTEIN 53 HOMOLOG"/>
    <property type="match status" value="1"/>
</dbReference>
<keyword evidence="2" id="KW-1185">Reference proteome</keyword>
<organism evidence="1 2">
    <name type="scientific">Cylindrotheca closterium</name>
    <dbReference type="NCBI Taxonomy" id="2856"/>
    <lineage>
        <taxon>Eukaryota</taxon>
        <taxon>Sar</taxon>
        <taxon>Stramenopiles</taxon>
        <taxon>Ochrophyta</taxon>
        <taxon>Bacillariophyta</taxon>
        <taxon>Bacillariophyceae</taxon>
        <taxon>Bacillariophycidae</taxon>
        <taxon>Bacillariales</taxon>
        <taxon>Bacillariaceae</taxon>
        <taxon>Cylindrotheca</taxon>
    </lineage>
</organism>
<comment type="caution">
    <text evidence="1">The sequence shown here is derived from an EMBL/GenBank/DDBJ whole genome shotgun (WGS) entry which is preliminary data.</text>
</comment>
<evidence type="ECO:0008006" key="3">
    <source>
        <dbReference type="Google" id="ProtNLM"/>
    </source>
</evidence>
<proteinExistence type="predicted"/>
<name>A0AAD2CMH9_9STRA</name>
<gene>
    <name evidence="1" type="ORF">CYCCA115_LOCUS5803</name>
</gene>
<reference evidence="1" key="1">
    <citation type="submission" date="2023-08" db="EMBL/GenBank/DDBJ databases">
        <authorList>
            <person name="Audoor S."/>
            <person name="Bilcke G."/>
        </authorList>
    </citation>
    <scope>NUCLEOTIDE SEQUENCE</scope>
</reference>
<accession>A0AAD2CMH9</accession>
<dbReference type="EMBL" id="CAKOGP040000668">
    <property type="protein sequence ID" value="CAJ1937758.1"/>
    <property type="molecule type" value="Genomic_DNA"/>
</dbReference>
<evidence type="ECO:0000313" key="1">
    <source>
        <dbReference type="EMBL" id="CAJ1937758.1"/>
    </source>
</evidence>
<dbReference type="InterPro" id="IPR039766">
    <property type="entry name" value="Vps53"/>
</dbReference>
<evidence type="ECO:0000313" key="2">
    <source>
        <dbReference type="Proteomes" id="UP001295423"/>
    </source>
</evidence>
<dbReference type="AlphaFoldDB" id="A0AAD2CMH9"/>
<dbReference type="Proteomes" id="UP001295423">
    <property type="component" value="Unassembled WGS sequence"/>
</dbReference>
<dbReference type="PANTHER" id="PTHR12820">
    <property type="entry name" value="VACUOLAR SORTING PROTEIN 53"/>
    <property type="match status" value="1"/>
</dbReference>
<dbReference type="GO" id="GO:0005829">
    <property type="term" value="C:cytosol"/>
    <property type="evidence" value="ECO:0007669"/>
    <property type="project" value="GOC"/>
</dbReference>
<dbReference type="GO" id="GO:0042147">
    <property type="term" value="P:retrograde transport, endosome to Golgi"/>
    <property type="evidence" value="ECO:0007669"/>
    <property type="project" value="InterPro"/>
</dbReference>
<dbReference type="GO" id="GO:0000938">
    <property type="term" value="C:GARP complex"/>
    <property type="evidence" value="ECO:0007669"/>
    <property type="project" value="InterPro"/>
</dbReference>
<sequence>MGRFFFSSRSDDIIISDAQHPPPSMILSSSDYSSSSIDWIASSESFRVEEPEVISLTLFRSSTDQRLGVKLGKRTSTAMMSNTKDSDEEYLGNQNDANHHHLDLKDDVYVAALDERQDSLLNHPTKLPIQVGDLVISFNGRLCKSLDLETLQEIMSHATGVITICLYKAANSTDCNVERLETAKREMMVHQAVFVQPKQHTCLPMDLDFESQIVSQQRCLTFAHLHGDNDWLSPSCLEVGHIVLAINGSCSYNLEEEDARFFLQTKCELEPCVSITTLGYPNTTNFAKKDPDNSASKDGEIPILGKENKLSSAPTTKQKKFSRMWSISNGLKETEKEKRQREERQLDSKYIQETTLQIRNILREAKNDRSIDAAGKFPMFSPCRKLFLAMKHRMDACARERGTGEVYFQLYLSLSKSFLLEYARILNSSLTAAAPTKRILKVRKIMGSPSSSLSSLSPSSFLKGSEGLFGHDEKITDHEKNLCHIFNTSKFCVDTIEQMEEMVRNTIHDTYAAQVDMTSQQETFDEIAAKAMEFLVSLLSNQIRACAFADMTKLPWKKWDQVQDTNDYVYSICHHVESYISTAEWLLSPAYFCTLCDKLAMDIIETFDSIMLSKCNHTTTTGKQQLLLDVHTLKSFFLGKLVEDHKKGSLVSSWTIYEKMVSEKFQKMEALLRIASVSESDLKDFMSDII</sequence>